<dbReference type="OrthoDB" id="4207132at2759"/>
<dbReference type="RefSeq" id="XP_025472852.1">
    <property type="nucleotide sequence ID" value="XM_025605740.1"/>
</dbReference>
<comment type="caution">
    <text evidence="1">The sequence shown here is derived from an EMBL/GenBank/DDBJ whole genome shotgun (WGS) entry which is preliminary data.</text>
</comment>
<protein>
    <recommendedName>
        <fullName evidence="3">Protein kinase domain-containing protein</fullName>
    </recommendedName>
</protein>
<accession>A0A317XD65</accession>
<proteinExistence type="predicted"/>
<dbReference type="EMBL" id="MSFK01000002">
    <property type="protein sequence ID" value="PWY96091.1"/>
    <property type="molecule type" value="Genomic_DNA"/>
</dbReference>
<name>A0A317XD65_9EURO</name>
<reference evidence="1 2" key="1">
    <citation type="submission" date="2016-12" db="EMBL/GenBank/DDBJ databases">
        <title>The genomes of Aspergillus section Nigri reveals drivers in fungal speciation.</title>
        <authorList>
            <consortium name="DOE Joint Genome Institute"/>
            <person name="Vesth T.C."/>
            <person name="Nybo J."/>
            <person name="Theobald S."/>
            <person name="Brandl J."/>
            <person name="Frisvad J.C."/>
            <person name="Nielsen K.F."/>
            <person name="Lyhne E.K."/>
            <person name="Kogle M.E."/>
            <person name="Kuo A."/>
            <person name="Riley R."/>
            <person name="Clum A."/>
            <person name="Nolan M."/>
            <person name="Lipzen A."/>
            <person name="Salamov A."/>
            <person name="Henrissat B."/>
            <person name="Wiebenga A."/>
            <person name="De Vries R.P."/>
            <person name="Grigoriev I.V."/>
            <person name="Mortensen U.H."/>
            <person name="Andersen M.R."/>
            <person name="Baker S.E."/>
        </authorList>
    </citation>
    <scope>NUCLEOTIDE SEQUENCE [LARGE SCALE GENOMIC DNA]</scope>
    <source>
        <strain evidence="1 2">CBS 115572</strain>
    </source>
</reference>
<gene>
    <name evidence="1" type="ORF">BO94DRAFT_143955</name>
</gene>
<dbReference type="SUPFAM" id="SSF56112">
    <property type="entry name" value="Protein kinase-like (PK-like)"/>
    <property type="match status" value="1"/>
</dbReference>
<keyword evidence="2" id="KW-1185">Reference proteome</keyword>
<dbReference type="STRING" id="1450535.A0A317XD65"/>
<dbReference type="Proteomes" id="UP000246702">
    <property type="component" value="Unassembled WGS sequence"/>
</dbReference>
<sequence length="189" mass="22095">MPAIIKVKKQVDPWSIKPDYSRCSNEINREIHNLQVLTDAGCQHTPRLIDWSVGRQSHGGALPGGYIAYIVMEKVPGKELGEYNDMERSEQRRVQLAFLEAIWSFRKFQLIHSETRLPNLIWDPDGTKCYIVDLEDAEHDPEMAAEDFSMDPWEELMTWGLIRTFDRPLVDTCGKEELIEYWKEHMDEQ</sequence>
<dbReference type="InterPro" id="IPR011009">
    <property type="entry name" value="Kinase-like_dom_sf"/>
</dbReference>
<dbReference type="Gene3D" id="1.10.510.10">
    <property type="entry name" value="Transferase(Phosphotransferase) domain 1"/>
    <property type="match status" value="1"/>
</dbReference>
<evidence type="ECO:0000313" key="2">
    <source>
        <dbReference type="Proteomes" id="UP000246702"/>
    </source>
</evidence>
<evidence type="ECO:0008006" key="3">
    <source>
        <dbReference type="Google" id="ProtNLM"/>
    </source>
</evidence>
<evidence type="ECO:0000313" key="1">
    <source>
        <dbReference type="EMBL" id="PWY96091.1"/>
    </source>
</evidence>
<dbReference type="GeneID" id="37107883"/>
<dbReference type="AlphaFoldDB" id="A0A317XD65"/>
<organism evidence="1 2">
    <name type="scientific">Aspergillus sclerotioniger CBS 115572</name>
    <dbReference type="NCBI Taxonomy" id="1450535"/>
    <lineage>
        <taxon>Eukaryota</taxon>
        <taxon>Fungi</taxon>
        <taxon>Dikarya</taxon>
        <taxon>Ascomycota</taxon>
        <taxon>Pezizomycotina</taxon>
        <taxon>Eurotiomycetes</taxon>
        <taxon>Eurotiomycetidae</taxon>
        <taxon>Eurotiales</taxon>
        <taxon>Aspergillaceae</taxon>
        <taxon>Aspergillus</taxon>
        <taxon>Aspergillus subgen. Circumdati</taxon>
    </lineage>
</organism>